<evidence type="ECO:0000256" key="5">
    <source>
        <dbReference type="RuleBase" id="RU361277"/>
    </source>
</evidence>
<keyword evidence="2 5" id="KW-0862">Zinc</keyword>
<evidence type="ECO:0000256" key="3">
    <source>
        <dbReference type="ARBA" id="ARBA00023002"/>
    </source>
</evidence>
<dbReference type="EMBL" id="SHNP01000005">
    <property type="protein sequence ID" value="MCX2974962.1"/>
    <property type="molecule type" value="Genomic_DNA"/>
</dbReference>
<dbReference type="SUPFAM" id="SSF50129">
    <property type="entry name" value="GroES-like"/>
    <property type="match status" value="2"/>
</dbReference>
<evidence type="ECO:0000313" key="8">
    <source>
        <dbReference type="Proteomes" id="UP001143307"/>
    </source>
</evidence>
<accession>A0ABT3SY92</accession>
<dbReference type="InterPro" id="IPR002328">
    <property type="entry name" value="ADH_Zn_CS"/>
</dbReference>
<dbReference type="InterPro" id="IPR013154">
    <property type="entry name" value="ADH-like_N"/>
</dbReference>
<dbReference type="InterPro" id="IPR013149">
    <property type="entry name" value="ADH-like_C"/>
</dbReference>
<gene>
    <name evidence="7" type="ORF">EYC87_15320</name>
</gene>
<keyword evidence="1 5" id="KW-0479">Metal-binding</keyword>
<evidence type="ECO:0000256" key="4">
    <source>
        <dbReference type="ARBA" id="ARBA00023027"/>
    </source>
</evidence>
<dbReference type="Gene3D" id="3.90.180.10">
    <property type="entry name" value="Medium-chain alcohol dehydrogenases, catalytic domain"/>
    <property type="match status" value="1"/>
</dbReference>
<feature type="domain" description="Enoyl reductase (ER)" evidence="6">
    <location>
        <begin position="10"/>
        <end position="358"/>
    </location>
</feature>
<evidence type="ECO:0000313" key="7">
    <source>
        <dbReference type="EMBL" id="MCX2974962.1"/>
    </source>
</evidence>
<dbReference type="Pfam" id="PF08240">
    <property type="entry name" value="ADH_N"/>
    <property type="match status" value="1"/>
</dbReference>
<evidence type="ECO:0000256" key="1">
    <source>
        <dbReference type="ARBA" id="ARBA00022723"/>
    </source>
</evidence>
<evidence type="ECO:0000256" key="2">
    <source>
        <dbReference type="ARBA" id="ARBA00022833"/>
    </source>
</evidence>
<reference evidence="7" key="1">
    <citation type="submission" date="2019-02" db="EMBL/GenBank/DDBJ databases">
        <authorList>
            <person name="Li S.-H."/>
        </authorList>
    </citation>
    <scope>NUCLEOTIDE SEQUENCE</scope>
    <source>
        <strain evidence="7">IMCC8485</strain>
    </source>
</reference>
<protein>
    <submittedName>
        <fullName evidence="7">Zn-dependent alcohol dehydrogenase</fullName>
    </submittedName>
</protein>
<comment type="caution">
    <text evidence="7">The sequence shown here is derived from an EMBL/GenBank/DDBJ whole genome shotgun (WGS) entry which is preliminary data.</text>
</comment>
<dbReference type="Gene3D" id="3.40.50.720">
    <property type="entry name" value="NAD(P)-binding Rossmann-like Domain"/>
    <property type="match status" value="1"/>
</dbReference>
<dbReference type="PROSITE" id="PS00059">
    <property type="entry name" value="ADH_ZINC"/>
    <property type="match status" value="1"/>
</dbReference>
<dbReference type="InterPro" id="IPR020843">
    <property type="entry name" value="ER"/>
</dbReference>
<keyword evidence="4" id="KW-0520">NAD</keyword>
<sequence>MKAAVCRSFGQPLEIEELTIAEPGPGEIKVRLAACAICHSDVTLAEGGWGGELPAVYGHEASGIVESIGAGVSKAKPGDHVVVTLVRSCGSCHYCSHDIETQCDASFHLDANSPLSGSGDEAVSQGLNTGAFAEQVVVEQSQVCVIPKDIPLDSASILACGVLTGFGAVTNTAAIKPGSQVAVMGCGGVGINSIQGAVHCEASRIIALDLLDEKLELARQFGATHTVNSTDQNAAQQVIDLSEGRGVDYLFVTVGAKSAIEQSLGMLAKGGTAVIVGMPASGVMAQYDPGEFAAAGQSIIGSKMGSASVSRDIPELVKLYQAGSLKLDELISGRYALDDINDAIASVQRGEALRNVVIF</sequence>
<dbReference type="Proteomes" id="UP001143307">
    <property type="component" value="Unassembled WGS sequence"/>
</dbReference>
<proteinExistence type="inferred from homology"/>
<name>A0ABT3SY92_9GAMM</name>
<keyword evidence="8" id="KW-1185">Reference proteome</keyword>
<dbReference type="InterPro" id="IPR011032">
    <property type="entry name" value="GroES-like_sf"/>
</dbReference>
<dbReference type="RefSeq" id="WP_279253630.1">
    <property type="nucleotide sequence ID" value="NZ_SHNP01000005.1"/>
</dbReference>
<comment type="cofactor">
    <cofactor evidence="5">
        <name>Zn(2+)</name>
        <dbReference type="ChEBI" id="CHEBI:29105"/>
    </cofactor>
</comment>
<dbReference type="PANTHER" id="PTHR43880:SF12">
    <property type="entry name" value="ALCOHOL DEHYDROGENASE CLASS-3"/>
    <property type="match status" value="1"/>
</dbReference>
<dbReference type="CDD" id="cd08279">
    <property type="entry name" value="Zn_ADH_class_III"/>
    <property type="match status" value="1"/>
</dbReference>
<organism evidence="7 8">
    <name type="scientific">Candidatus Seongchinamella marina</name>
    <dbReference type="NCBI Taxonomy" id="2518990"/>
    <lineage>
        <taxon>Bacteria</taxon>
        <taxon>Pseudomonadati</taxon>
        <taxon>Pseudomonadota</taxon>
        <taxon>Gammaproteobacteria</taxon>
        <taxon>Cellvibrionales</taxon>
        <taxon>Halieaceae</taxon>
        <taxon>Seongchinamella</taxon>
    </lineage>
</organism>
<dbReference type="SUPFAM" id="SSF51735">
    <property type="entry name" value="NAD(P)-binding Rossmann-fold domains"/>
    <property type="match status" value="1"/>
</dbReference>
<dbReference type="InterPro" id="IPR036291">
    <property type="entry name" value="NAD(P)-bd_dom_sf"/>
</dbReference>
<keyword evidence="3" id="KW-0560">Oxidoreductase</keyword>
<dbReference type="Pfam" id="PF00107">
    <property type="entry name" value="ADH_zinc_N"/>
    <property type="match status" value="1"/>
</dbReference>
<comment type="similarity">
    <text evidence="5">Belongs to the zinc-containing alcohol dehydrogenase family.</text>
</comment>
<dbReference type="PANTHER" id="PTHR43880">
    <property type="entry name" value="ALCOHOL DEHYDROGENASE"/>
    <property type="match status" value="1"/>
</dbReference>
<evidence type="ECO:0000259" key="6">
    <source>
        <dbReference type="SMART" id="SM00829"/>
    </source>
</evidence>
<dbReference type="SMART" id="SM00829">
    <property type="entry name" value="PKS_ER"/>
    <property type="match status" value="1"/>
</dbReference>